<dbReference type="Gene3D" id="1.10.1740.10">
    <property type="match status" value="1"/>
</dbReference>
<proteinExistence type="inferred from homology"/>
<dbReference type="GO" id="GO:0016987">
    <property type="term" value="F:sigma factor activity"/>
    <property type="evidence" value="ECO:0007669"/>
    <property type="project" value="UniProtKB-KW"/>
</dbReference>
<evidence type="ECO:0000256" key="3">
    <source>
        <dbReference type="ARBA" id="ARBA00023082"/>
    </source>
</evidence>
<evidence type="ECO:0000256" key="2">
    <source>
        <dbReference type="ARBA" id="ARBA00023015"/>
    </source>
</evidence>
<dbReference type="InterPro" id="IPR039425">
    <property type="entry name" value="RNA_pol_sigma-70-like"/>
</dbReference>
<dbReference type="Gene3D" id="1.10.10.10">
    <property type="entry name" value="Winged helix-like DNA-binding domain superfamily/Winged helix DNA-binding domain"/>
    <property type="match status" value="1"/>
</dbReference>
<dbReference type="InterPro" id="IPR036388">
    <property type="entry name" value="WH-like_DNA-bd_sf"/>
</dbReference>
<sequence length="200" mass="23286">MHPSELSAEEELTIVTRIQQGETEAFHYLVTYYEPLLLPYLLQMLGNIDNARDTLQDTFLTIYQELPRWQPITAPARIPKRPLAPWIYRIATNKALSLLRKRSRRVSRSNTNSAEAMNFPAQEHMSMEERYMTRELLRMALLKLSADDAVCLIAHFVNGERYGDIATRFGLSNEAVRKRIQRALIVLRKAYHELGMETHR</sequence>
<evidence type="ECO:0000259" key="6">
    <source>
        <dbReference type="Pfam" id="PF04542"/>
    </source>
</evidence>
<evidence type="ECO:0000313" key="8">
    <source>
        <dbReference type="EMBL" id="GHO44705.1"/>
    </source>
</evidence>
<feature type="domain" description="RNA polymerase sigma-70 region 2" evidence="6">
    <location>
        <begin position="29"/>
        <end position="105"/>
    </location>
</feature>
<dbReference type="Pfam" id="PF04542">
    <property type="entry name" value="Sigma70_r2"/>
    <property type="match status" value="1"/>
</dbReference>
<dbReference type="InterPro" id="IPR013325">
    <property type="entry name" value="RNA_pol_sigma_r2"/>
</dbReference>
<name>A0A8J3MTT0_9CHLR</name>
<dbReference type="NCBIfam" id="TIGR02937">
    <property type="entry name" value="sigma70-ECF"/>
    <property type="match status" value="1"/>
</dbReference>
<evidence type="ECO:0000256" key="1">
    <source>
        <dbReference type="ARBA" id="ARBA00010641"/>
    </source>
</evidence>
<keyword evidence="4" id="KW-0238">DNA-binding</keyword>
<reference evidence="8" key="1">
    <citation type="submission" date="2020-10" db="EMBL/GenBank/DDBJ databases">
        <title>Taxonomic study of unclassified bacteria belonging to the class Ktedonobacteria.</title>
        <authorList>
            <person name="Yabe S."/>
            <person name="Wang C.M."/>
            <person name="Zheng Y."/>
            <person name="Sakai Y."/>
            <person name="Cavaletti L."/>
            <person name="Monciardini P."/>
            <person name="Donadio S."/>
        </authorList>
    </citation>
    <scope>NUCLEOTIDE SEQUENCE</scope>
    <source>
        <strain evidence="8">SOSP1-1</strain>
    </source>
</reference>
<dbReference type="Pfam" id="PF08281">
    <property type="entry name" value="Sigma70_r4_2"/>
    <property type="match status" value="1"/>
</dbReference>
<dbReference type="InterPro" id="IPR007627">
    <property type="entry name" value="RNA_pol_sigma70_r2"/>
</dbReference>
<dbReference type="EMBL" id="BNJF01000001">
    <property type="protein sequence ID" value="GHO44705.1"/>
    <property type="molecule type" value="Genomic_DNA"/>
</dbReference>
<dbReference type="AlphaFoldDB" id="A0A8J3MTT0"/>
<keyword evidence="3" id="KW-0731">Sigma factor</keyword>
<dbReference type="PANTHER" id="PTHR43133">
    <property type="entry name" value="RNA POLYMERASE ECF-TYPE SIGMA FACTO"/>
    <property type="match status" value="1"/>
</dbReference>
<protein>
    <submittedName>
        <fullName evidence="8">RNA polymerase sigma-H factor</fullName>
    </submittedName>
</protein>
<keyword evidence="5" id="KW-0804">Transcription</keyword>
<keyword evidence="9" id="KW-1185">Reference proteome</keyword>
<evidence type="ECO:0000259" key="7">
    <source>
        <dbReference type="Pfam" id="PF08281"/>
    </source>
</evidence>
<dbReference type="Proteomes" id="UP000612362">
    <property type="component" value="Unassembled WGS sequence"/>
</dbReference>
<dbReference type="PANTHER" id="PTHR43133:SF8">
    <property type="entry name" value="RNA POLYMERASE SIGMA FACTOR HI_1459-RELATED"/>
    <property type="match status" value="1"/>
</dbReference>
<dbReference type="GO" id="GO:0006352">
    <property type="term" value="P:DNA-templated transcription initiation"/>
    <property type="evidence" value="ECO:0007669"/>
    <property type="project" value="InterPro"/>
</dbReference>
<organism evidence="8 9">
    <name type="scientific">Ktedonospora formicarum</name>
    <dbReference type="NCBI Taxonomy" id="2778364"/>
    <lineage>
        <taxon>Bacteria</taxon>
        <taxon>Bacillati</taxon>
        <taxon>Chloroflexota</taxon>
        <taxon>Ktedonobacteria</taxon>
        <taxon>Ktedonobacterales</taxon>
        <taxon>Ktedonobacteraceae</taxon>
        <taxon>Ktedonospora</taxon>
    </lineage>
</organism>
<dbReference type="InterPro" id="IPR013324">
    <property type="entry name" value="RNA_pol_sigma_r3/r4-like"/>
</dbReference>
<dbReference type="GO" id="GO:0003677">
    <property type="term" value="F:DNA binding"/>
    <property type="evidence" value="ECO:0007669"/>
    <property type="project" value="UniProtKB-KW"/>
</dbReference>
<dbReference type="InterPro" id="IPR013249">
    <property type="entry name" value="RNA_pol_sigma70_r4_t2"/>
</dbReference>
<dbReference type="InterPro" id="IPR014284">
    <property type="entry name" value="RNA_pol_sigma-70_dom"/>
</dbReference>
<dbReference type="RefSeq" id="WP_220194083.1">
    <property type="nucleotide sequence ID" value="NZ_BNJF01000001.1"/>
</dbReference>
<evidence type="ECO:0000256" key="5">
    <source>
        <dbReference type="ARBA" id="ARBA00023163"/>
    </source>
</evidence>
<keyword evidence="2" id="KW-0805">Transcription regulation</keyword>
<evidence type="ECO:0000256" key="4">
    <source>
        <dbReference type="ARBA" id="ARBA00023125"/>
    </source>
</evidence>
<dbReference type="SUPFAM" id="SSF88659">
    <property type="entry name" value="Sigma3 and sigma4 domains of RNA polymerase sigma factors"/>
    <property type="match status" value="1"/>
</dbReference>
<accession>A0A8J3MTT0</accession>
<dbReference type="SUPFAM" id="SSF88946">
    <property type="entry name" value="Sigma2 domain of RNA polymerase sigma factors"/>
    <property type="match status" value="1"/>
</dbReference>
<feature type="domain" description="RNA polymerase sigma factor 70 region 4 type 2" evidence="7">
    <location>
        <begin position="135"/>
        <end position="184"/>
    </location>
</feature>
<evidence type="ECO:0000313" key="9">
    <source>
        <dbReference type="Proteomes" id="UP000612362"/>
    </source>
</evidence>
<comment type="caution">
    <text evidence="8">The sequence shown here is derived from an EMBL/GenBank/DDBJ whole genome shotgun (WGS) entry which is preliminary data.</text>
</comment>
<gene>
    <name evidence="8" type="primary">algU</name>
    <name evidence="8" type="ORF">KSX_28680</name>
</gene>
<comment type="similarity">
    <text evidence="1">Belongs to the sigma-70 factor family. ECF subfamily.</text>
</comment>